<dbReference type="Pfam" id="PF00069">
    <property type="entry name" value="Pkinase"/>
    <property type="match status" value="1"/>
</dbReference>
<dbReference type="InterPro" id="IPR008271">
    <property type="entry name" value="Ser/Thr_kinase_AS"/>
</dbReference>
<accession>A0AAD8VPB2</accession>
<dbReference type="SUPFAM" id="SSF49354">
    <property type="entry name" value="PapD-like"/>
    <property type="match status" value="1"/>
</dbReference>
<dbReference type="AlphaFoldDB" id="A0AAD8VPB2"/>
<dbReference type="InterPro" id="IPR000719">
    <property type="entry name" value="Prot_kinase_dom"/>
</dbReference>
<evidence type="ECO:0000256" key="2">
    <source>
        <dbReference type="ARBA" id="ARBA00022741"/>
    </source>
</evidence>
<keyword evidence="10" id="KW-1185">Reference proteome</keyword>
<dbReference type="GO" id="GO:0004674">
    <property type="term" value="F:protein serine/threonine kinase activity"/>
    <property type="evidence" value="ECO:0007669"/>
    <property type="project" value="UniProtKB-KW"/>
</dbReference>
<dbReference type="PROSITE" id="PS00107">
    <property type="entry name" value="PROTEIN_KINASE_ATP"/>
    <property type="match status" value="1"/>
</dbReference>
<dbReference type="InterPro" id="IPR000535">
    <property type="entry name" value="MSP_dom"/>
</dbReference>
<dbReference type="Pfam" id="PF00635">
    <property type="entry name" value="Motile_Sperm"/>
    <property type="match status" value="1"/>
</dbReference>
<feature type="domain" description="Protein kinase" evidence="7">
    <location>
        <begin position="27"/>
        <end position="306"/>
    </location>
</feature>
<keyword evidence="1" id="KW-0808">Transferase</keyword>
<feature type="binding site" evidence="5">
    <location>
        <position position="55"/>
    </location>
    <ligand>
        <name>ATP</name>
        <dbReference type="ChEBI" id="CHEBI:30616"/>
    </ligand>
</feature>
<keyword evidence="2 5" id="KW-0547">Nucleotide-binding</keyword>
<dbReference type="InterPro" id="IPR017441">
    <property type="entry name" value="Protein_kinase_ATP_BS"/>
</dbReference>
<dbReference type="InterPro" id="IPR011009">
    <property type="entry name" value="Kinase-like_dom_sf"/>
</dbReference>
<proteinExistence type="inferred from homology"/>
<dbReference type="PANTHER" id="PTHR45707:SF46">
    <property type="entry name" value="PROTEIN KINASE DOMAIN-CONTAINING PROTEIN"/>
    <property type="match status" value="1"/>
</dbReference>
<evidence type="ECO:0008006" key="11">
    <source>
        <dbReference type="Google" id="ProtNLM"/>
    </source>
</evidence>
<dbReference type="InterPro" id="IPR008962">
    <property type="entry name" value="PapD-like_sf"/>
</dbReference>
<evidence type="ECO:0000256" key="1">
    <source>
        <dbReference type="ARBA" id="ARBA00022679"/>
    </source>
</evidence>
<evidence type="ECO:0000313" key="10">
    <source>
        <dbReference type="Proteomes" id="UP001231189"/>
    </source>
</evidence>
<dbReference type="SUPFAM" id="SSF56112">
    <property type="entry name" value="Protein kinase-like (PK-like)"/>
    <property type="match status" value="1"/>
</dbReference>
<dbReference type="FunFam" id="3.30.200.20:FF:000465">
    <property type="entry name" value="Cysteine-rich receptor-like protein kinase 6"/>
    <property type="match status" value="1"/>
</dbReference>
<evidence type="ECO:0000256" key="3">
    <source>
        <dbReference type="ARBA" id="ARBA00022777"/>
    </source>
</evidence>
<feature type="domain" description="MSP" evidence="8">
    <location>
        <begin position="323"/>
        <end position="450"/>
    </location>
</feature>
<dbReference type="SMART" id="SM00220">
    <property type="entry name" value="S_TKc"/>
    <property type="match status" value="1"/>
</dbReference>
<organism evidence="9 10">
    <name type="scientific">Lolium multiflorum</name>
    <name type="common">Italian ryegrass</name>
    <name type="synonym">Lolium perenne subsp. multiflorum</name>
    <dbReference type="NCBI Taxonomy" id="4521"/>
    <lineage>
        <taxon>Eukaryota</taxon>
        <taxon>Viridiplantae</taxon>
        <taxon>Streptophyta</taxon>
        <taxon>Embryophyta</taxon>
        <taxon>Tracheophyta</taxon>
        <taxon>Spermatophyta</taxon>
        <taxon>Magnoliopsida</taxon>
        <taxon>Liliopsida</taxon>
        <taxon>Poales</taxon>
        <taxon>Poaceae</taxon>
        <taxon>BOP clade</taxon>
        <taxon>Pooideae</taxon>
        <taxon>Poodae</taxon>
        <taxon>Poeae</taxon>
        <taxon>Poeae Chloroplast Group 2 (Poeae type)</taxon>
        <taxon>Loliodinae</taxon>
        <taxon>Loliinae</taxon>
        <taxon>Lolium</taxon>
    </lineage>
</organism>
<dbReference type="GO" id="GO:0005524">
    <property type="term" value="F:ATP binding"/>
    <property type="evidence" value="ECO:0007669"/>
    <property type="project" value="UniProtKB-UniRule"/>
</dbReference>
<dbReference type="PANTHER" id="PTHR45707">
    <property type="entry name" value="C2 CALCIUM/LIPID-BINDING PLANT PHOSPHORIBOSYLTRANSFERASE FAMILY PROTEIN"/>
    <property type="match status" value="1"/>
</dbReference>
<protein>
    <recommendedName>
        <fullName evidence="11">Protein kinase domain-containing protein</fullName>
    </recommendedName>
</protein>
<gene>
    <name evidence="9" type="ORF">QYE76_019666</name>
</gene>
<evidence type="ECO:0000256" key="6">
    <source>
        <dbReference type="RuleBase" id="RU000304"/>
    </source>
</evidence>
<evidence type="ECO:0000313" key="9">
    <source>
        <dbReference type="EMBL" id="KAK1614149.1"/>
    </source>
</evidence>
<comment type="caution">
    <text evidence="9">The sequence shown here is derived from an EMBL/GenBank/DDBJ whole genome shotgun (WGS) entry which is preliminary data.</text>
</comment>
<dbReference type="EMBL" id="JAUUTY010000006">
    <property type="protein sequence ID" value="KAK1614149.1"/>
    <property type="molecule type" value="Genomic_DNA"/>
</dbReference>
<comment type="similarity">
    <text evidence="6">Belongs to the protein kinase superfamily.</text>
</comment>
<keyword evidence="6" id="KW-0723">Serine/threonine-protein kinase</keyword>
<dbReference type="FunFam" id="1.10.510.10:FF:000625">
    <property type="entry name" value="Cysteine-rich receptor-like protein kinase 6"/>
    <property type="match status" value="1"/>
</dbReference>
<dbReference type="PROSITE" id="PS00108">
    <property type="entry name" value="PROTEIN_KINASE_ST"/>
    <property type="match status" value="1"/>
</dbReference>
<dbReference type="PROSITE" id="PS50011">
    <property type="entry name" value="PROTEIN_KINASE_DOM"/>
    <property type="match status" value="1"/>
</dbReference>
<dbReference type="PROSITE" id="PS50202">
    <property type="entry name" value="MSP"/>
    <property type="match status" value="1"/>
</dbReference>
<dbReference type="Proteomes" id="UP001231189">
    <property type="component" value="Unassembled WGS sequence"/>
</dbReference>
<evidence type="ECO:0000259" key="8">
    <source>
        <dbReference type="PROSITE" id="PS50202"/>
    </source>
</evidence>
<dbReference type="Gene3D" id="1.10.510.10">
    <property type="entry name" value="Transferase(Phosphotransferase) domain 1"/>
    <property type="match status" value="1"/>
</dbReference>
<reference evidence="9" key="1">
    <citation type="submission" date="2023-07" db="EMBL/GenBank/DDBJ databases">
        <title>A chromosome-level genome assembly of Lolium multiflorum.</title>
        <authorList>
            <person name="Chen Y."/>
            <person name="Copetti D."/>
            <person name="Kolliker R."/>
            <person name="Studer B."/>
        </authorList>
    </citation>
    <scope>NUCLEOTIDE SEQUENCE</scope>
    <source>
        <strain evidence="9">02402/16</strain>
        <tissue evidence="9">Leaf</tissue>
    </source>
</reference>
<sequence>MENKSHPTRSAPVDITFKLLEEITHSFSEEQKIGRGGYGEVYKGVLNGEEIAVKKLYHMPGLDDVQFKKEFNNLMMVHHQNIIALIGYCYEVRYRHFEHDKTYSFAEIAERALCFEYLECGSLDTHISDASSGLDWSTRYKIIKGVCDGLNYLHSGSKDAIYHMDLKPANILLDKDMTPKIGDFGLSRLFASTATFTTKKMIGTPGYMPPEYIEKRKISNKFDVFSLGVIIIQMMAGPEGYSECADVTTDKFIDLVHGNWEKRLQPMSWHTSQEVMACIQIALRCVEADREKRPTISEIVDELKRVDTAERSPVGQSFESGSCAAIDPMELRFPISLHKEASCVLQLTNRTDDTIAFSTKASRDKYYAQPEEGILPPCSRRYIVVTMRAPGIAPATATQCNDVFLVQSRRVSVSKDDDLVVTPDDVAERLRKLPIGEVVVEEARLPIVYVPLTQPPPSSSH</sequence>
<dbReference type="Gene3D" id="3.30.200.20">
    <property type="entry name" value="Phosphorylase Kinase, domain 1"/>
    <property type="match status" value="1"/>
</dbReference>
<name>A0AAD8VPB2_LOLMU</name>
<evidence type="ECO:0000259" key="7">
    <source>
        <dbReference type="PROSITE" id="PS50011"/>
    </source>
</evidence>
<dbReference type="InterPro" id="IPR013783">
    <property type="entry name" value="Ig-like_fold"/>
</dbReference>
<keyword evidence="3" id="KW-0418">Kinase</keyword>
<evidence type="ECO:0000256" key="4">
    <source>
        <dbReference type="ARBA" id="ARBA00022840"/>
    </source>
</evidence>
<dbReference type="Gene3D" id="2.60.40.10">
    <property type="entry name" value="Immunoglobulins"/>
    <property type="match status" value="1"/>
</dbReference>
<keyword evidence="4 5" id="KW-0067">ATP-binding</keyword>
<evidence type="ECO:0000256" key="5">
    <source>
        <dbReference type="PROSITE-ProRule" id="PRU10141"/>
    </source>
</evidence>